<dbReference type="AlphaFoldDB" id="K1TM11"/>
<feature type="domain" description="SpaA-like prealbumin fold" evidence="4">
    <location>
        <begin position="173"/>
        <end position="258"/>
    </location>
</feature>
<dbReference type="InterPro" id="IPR013783">
    <property type="entry name" value="Ig-like_fold"/>
</dbReference>
<feature type="domain" description="SpaA-like prealbumin fold" evidence="4">
    <location>
        <begin position="262"/>
        <end position="344"/>
    </location>
</feature>
<name>K1TM11_9ZZZZ</name>
<dbReference type="SUPFAM" id="SSF49478">
    <property type="entry name" value="Cna protein B-type domain"/>
    <property type="match status" value="1"/>
</dbReference>
<evidence type="ECO:0000256" key="1">
    <source>
        <dbReference type="ARBA" id="ARBA00007257"/>
    </source>
</evidence>
<dbReference type="PANTHER" id="PTHR36108">
    <property type="entry name" value="COLOSSIN-B-RELATED"/>
    <property type="match status" value="1"/>
</dbReference>
<comment type="similarity">
    <text evidence="1">Belongs to the serine-aspartate repeat-containing protein (SDr) family.</text>
</comment>
<organism evidence="5">
    <name type="scientific">human gut metagenome</name>
    <dbReference type="NCBI Taxonomy" id="408170"/>
    <lineage>
        <taxon>unclassified sequences</taxon>
        <taxon>metagenomes</taxon>
        <taxon>organismal metagenomes</taxon>
    </lineage>
</organism>
<keyword evidence="3" id="KW-0732">Signal</keyword>
<keyword evidence="2" id="KW-0964">Secreted</keyword>
<reference evidence="5" key="1">
    <citation type="journal article" date="2013" name="Environ. Microbiol.">
        <title>Microbiota from the distal guts of lean and obese adolescents exhibit partial functional redundancy besides clear differences in community structure.</title>
        <authorList>
            <person name="Ferrer M."/>
            <person name="Ruiz A."/>
            <person name="Lanza F."/>
            <person name="Haange S.B."/>
            <person name="Oberbach A."/>
            <person name="Till H."/>
            <person name="Bargiela R."/>
            <person name="Campoy C."/>
            <person name="Segura M.T."/>
            <person name="Richter M."/>
            <person name="von Bergen M."/>
            <person name="Seifert J."/>
            <person name="Suarez A."/>
        </authorList>
    </citation>
    <scope>NUCLEOTIDE SEQUENCE</scope>
</reference>
<dbReference type="EMBL" id="AJWZ01001322">
    <property type="protein sequence ID" value="EKC74132.1"/>
    <property type="molecule type" value="Genomic_DNA"/>
</dbReference>
<proteinExistence type="inferred from homology"/>
<gene>
    <name evidence="5" type="ORF">OBE_02036</name>
</gene>
<dbReference type="Pfam" id="PF17802">
    <property type="entry name" value="SpaA"/>
    <property type="match status" value="2"/>
</dbReference>
<evidence type="ECO:0000259" key="4">
    <source>
        <dbReference type="Pfam" id="PF17802"/>
    </source>
</evidence>
<dbReference type="PANTHER" id="PTHR36108:SF13">
    <property type="entry name" value="COLOSSIN-B-RELATED"/>
    <property type="match status" value="1"/>
</dbReference>
<dbReference type="Gene3D" id="2.60.40.10">
    <property type="entry name" value="Immunoglobulins"/>
    <property type="match status" value="2"/>
</dbReference>
<evidence type="ECO:0000256" key="3">
    <source>
        <dbReference type="ARBA" id="ARBA00022729"/>
    </source>
</evidence>
<accession>K1TM11</accession>
<feature type="non-terminal residue" evidence="5">
    <location>
        <position position="1"/>
    </location>
</feature>
<evidence type="ECO:0000313" key="5">
    <source>
        <dbReference type="EMBL" id="EKC74132.1"/>
    </source>
</evidence>
<evidence type="ECO:0000256" key="2">
    <source>
        <dbReference type="ARBA" id="ARBA00022525"/>
    </source>
</evidence>
<dbReference type="InterPro" id="IPR041033">
    <property type="entry name" value="SpaA_PFL_dom_1"/>
</dbReference>
<sequence length="354" mass="40023">AVYCALGQCNPSDFYANDEIGQSIVNLIQRLANEGENGSTTYRTPVANINKSGNMILNGEYYIQNYTISSNVDISSYDVAMANFPNGTKITNISGNEQNTFNNGEVFQLKIPKDIVETQDINGKLRVDVDSKSYAVFYSTSYNPSLQDYAITGDPIALTSARTDVELKANTASIKIKKIDTDTKQPIKDTIYELSKADGTVIGRATTDSTGNLTFYDLYQNDYVLKEIKSNDDYVISQEKINIKAKYNKVTELTLENKHKTGNLKVYKVDKENHKISLGNVEFDLYSEEFKKVIGTYRTNVDGEIKVENLRTGNYKWIEKTTNKYYNLGEDREVKVEWEKTNESLIENELKKAN</sequence>
<comment type="caution">
    <text evidence="5">The sequence shown here is derived from an EMBL/GenBank/DDBJ whole genome shotgun (WGS) entry which is preliminary data.</text>
</comment>
<protein>
    <submittedName>
        <fullName evidence="5">Cell wall surface anchor family protein</fullName>
    </submittedName>
</protein>